<feature type="transmembrane region" description="Helical" evidence="1">
    <location>
        <begin position="70"/>
        <end position="93"/>
    </location>
</feature>
<keyword evidence="3" id="KW-1185">Reference proteome</keyword>
<sequence length="151" mass="16506">MISALLAFLHHSAAFILVGALMTELVLIRGELNLVSARSLARMDGVYGAAAVVLLIVGFLRVFYTEKGAAYYFGSGPFLVKIVLFAVVGVMSIGPTREYLSWRSALRQQQIPVLEDARRRSIRRAIHVQLTLLVVIMLCAALMARGIGFIG</sequence>
<dbReference type="Proteomes" id="UP000588068">
    <property type="component" value="Unassembled WGS sequence"/>
</dbReference>
<keyword evidence="1" id="KW-0812">Transmembrane</keyword>
<keyword evidence="1" id="KW-1133">Transmembrane helix</keyword>
<name>A0A841HUW8_9GAMM</name>
<keyword evidence="1" id="KW-0472">Membrane</keyword>
<dbReference type="Pfam" id="PF09980">
    <property type="entry name" value="DUF2214"/>
    <property type="match status" value="1"/>
</dbReference>
<dbReference type="RefSeq" id="WP_221304408.1">
    <property type="nucleotide sequence ID" value="NZ_JACHHZ010000006.1"/>
</dbReference>
<proteinExistence type="predicted"/>
<evidence type="ECO:0000256" key="1">
    <source>
        <dbReference type="SAM" id="Phobius"/>
    </source>
</evidence>
<dbReference type="InterPro" id="IPR018706">
    <property type="entry name" value="DUF2214_membrane"/>
</dbReference>
<feature type="transmembrane region" description="Helical" evidence="1">
    <location>
        <begin position="46"/>
        <end position="64"/>
    </location>
</feature>
<gene>
    <name evidence="2" type="ORF">HNQ60_004639</name>
</gene>
<evidence type="ECO:0000313" key="2">
    <source>
        <dbReference type="EMBL" id="MBB6095748.1"/>
    </source>
</evidence>
<organism evidence="2 3">
    <name type="scientific">Povalibacter uvarum</name>
    <dbReference type="NCBI Taxonomy" id="732238"/>
    <lineage>
        <taxon>Bacteria</taxon>
        <taxon>Pseudomonadati</taxon>
        <taxon>Pseudomonadota</taxon>
        <taxon>Gammaproteobacteria</taxon>
        <taxon>Steroidobacterales</taxon>
        <taxon>Steroidobacteraceae</taxon>
        <taxon>Povalibacter</taxon>
    </lineage>
</organism>
<reference evidence="2 3" key="1">
    <citation type="submission" date="2020-08" db="EMBL/GenBank/DDBJ databases">
        <title>Genomic Encyclopedia of Type Strains, Phase IV (KMG-IV): sequencing the most valuable type-strain genomes for metagenomic binning, comparative biology and taxonomic classification.</title>
        <authorList>
            <person name="Goeker M."/>
        </authorList>
    </citation>
    <scope>NUCLEOTIDE SEQUENCE [LARGE SCALE GENOMIC DNA]</scope>
    <source>
        <strain evidence="2 3">DSM 26723</strain>
    </source>
</reference>
<dbReference type="EMBL" id="JACHHZ010000006">
    <property type="protein sequence ID" value="MBB6095748.1"/>
    <property type="molecule type" value="Genomic_DNA"/>
</dbReference>
<accession>A0A841HUW8</accession>
<dbReference type="AlphaFoldDB" id="A0A841HUW8"/>
<feature type="transmembrane region" description="Helical" evidence="1">
    <location>
        <begin position="128"/>
        <end position="150"/>
    </location>
</feature>
<feature type="transmembrane region" description="Helical" evidence="1">
    <location>
        <begin position="6"/>
        <end position="26"/>
    </location>
</feature>
<comment type="caution">
    <text evidence="2">The sequence shown here is derived from an EMBL/GenBank/DDBJ whole genome shotgun (WGS) entry which is preliminary data.</text>
</comment>
<protein>
    <submittedName>
        <fullName evidence="2">Putative membrane protein</fullName>
    </submittedName>
</protein>
<evidence type="ECO:0000313" key="3">
    <source>
        <dbReference type="Proteomes" id="UP000588068"/>
    </source>
</evidence>